<gene>
    <name evidence="2" type="ORF">F1C79_21810</name>
</gene>
<keyword evidence="3" id="KW-1185">Reference proteome</keyword>
<dbReference type="Gene3D" id="1.25.40.10">
    <property type="entry name" value="Tetratricopeptide repeat domain"/>
    <property type="match status" value="1"/>
</dbReference>
<dbReference type="Proteomes" id="UP000326659">
    <property type="component" value="Chromosome"/>
</dbReference>
<dbReference type="EMBL" id="CP043626">
    <property type="protein sequence ID" value="QEY74025.1"/>
    <property type="molecule type" value="Genomic_DNA"/>
</dbReference>
<dbReference type="PROSITE" id="PS50005">
    <property type="entry name" value="TPR"/>
    <property type="match status" value="2"/>
</dbReference>
<reference evidence="2 3" key="1">
    <citation type="submission" date="2019-09" db="EMBL/GenBank/DDBJ databases">
        <title>Prosopis cineraria nodule microbiome.</title>
        <authorList>
            <person name="Chaluvadi S.R."/>
            <person name="Ali R."/>
            <person name="Wang X."/>
        </authorList>
    </citation>
    <scope>NUCLEOTIDE SEQUENCE [LARGE SCALE GENOMIC DNA]</scope>
    <source>
        <strain evidence="2 3">BG1</strain>
    </source>
</reference>
<keyword evidence="1" id="KW-0802">TPR repeat</keyword>
<dbReference type="OrthoDB" id="5982980at2"/>
<feature type="repeat" description="TPR" evidence="1">
    <location>
        <begin position="96"/>
        <end position="129"/>
    </location>
</feature>
<dbReference type="SUPFAM" id="SSF48452">
    <property type="entry name" value="TPR-like"/>
    <property type="match status" value="1"/>
</dbReference>
<dbReference type="Pfam" id="PF13414">
    <property type="entry name" value="TPR_11"/>
    <property type="match status" value="1"/>
</dbReference>
<evidence type="ECO:0000256" key="1">
    <source>
        <dbReference type="PROSITE-ProRule" id="PRU00339"/>
    </source>
</evidence>
<organism evidence="2 3">
    <name type="scientific">Pseudomonas denitrificans</name>
    <dbReference type="NCBI Taxonomy" id="43306"/>
    <lineage>
        <taxon>Bacteria</taxon>
        <taxon>Pseudomonadati</taxon>
        <taxon>Pseudomonadota</taxon>
        <taxon>Gammaproteobacteria</taxon>
        <taxon>Pseudomonadales</taxon>
        <taxon>Pseudomonadaceae</taxon>
        <taxon>Halopseudomonas</taxon>
    </lineage>
</organism>
<proteinExistence type="predicted"/>
<dbReference type="AlphaFoldDB" id="A0A9X7N2W9"/>
<evidence type="ECO:0000313" key="2">
    <source>
        <dbReference type="EMBL" id="QEY74025.1"/>
    </source>
</evidence>
<name>A0A9X7N2W9_PSEDE</name>
<dbReference type="KEGG" id="pden:F1C79_21810"/>
<dbReference type="InterPro" id="IPR011990">
    <property type="entry name" value="TPR-like_helical_dom_sf"/>
</dbReference>
<feature type="repeat" description="TPR" evidence="1">
    <location>
        <begin position="62"/>
        <end position="95"/>
    </location>
</feature>
<dbReference type="InterPro" id="IPR019734">
    <property type="entry name" value="TPR_rpt"/>
</dbReference>
<evidence type="ECO:0000313" key="3">
    <source>
        <dbReference type="Proteomes" id="UP000326659"/>
    </source>
</evidence>
<protein>
    <submittedName>
        <fullName evidence="2">Tetratricopeptide repeat protein</fullName>
    </submittedName>
</protein>
<sequence>MPRSNWRSTASNSFPGSAGKQTRRINILGLKWRPICARLHSWAFQDTVEPESTRKAMSREQADALHQQAMNLDDQGDSDAALALYLQAIELAPEKSETHYNIGLIYKYRGDWPASQRYNQQAVDLTPDDEAANWNLAIAATALRDWSCARAVWNRLGIAIELGDQPIEADFGMTPVRLNADESAEVVWAQRIDPVRASLLNIPYPDSGFRHGDIVLHDGAAVGYRENQGREYPVFNVLELFTASPHSTYEIDLRLGSPEDLDELQQHLDELEIANESWSKNVRVLCRQCSEGHPHEQHDHELEEEESWQQEQLLAVATNDEAQLRAVLADWANDQRCVEHIECTLEGVRS</sequence>
<accession>A0A9X7N2W9</accession>
<dbReference type="SMART" id="SM00028">
    <property type="entry name" value="TPR"/>
    <property type="match status" value="2"/>
</dbReference>